<dbReference type="Proteomes" id="UP000029981">
    <property type="component" value="Chromosome 5"/>
</dbReference>
<dbReference type="AlphaFoldDB" id="A0A0A0KVK0"/>
<dbReference type="EMBL" id="CM002926">
    <property type="protein sequence ID" value="KGN51781.1"/>
    <property type="molecule type" value="Genomic_DNA"/>
</dbReference>
<reference evidence="1 2" key="1">
    <citation type="journal article" date="2009" name="Nat. Genet.">
        <title>The genome of the cucumber, Cucumis sativus L.</title>
        <authorList>
            <person name="Huang S."/>
            <person name="Li R."/>
            <person name="Zhang Z."/>
            <person name="Li L."/>
            <person name="Gu X."/>
            <person name="Fan W."/>
            <person name="Lucas W.J."/>
            <person name="Wang X."/>
            <person name="Xie B."/>
            <person name="Ni P."/>
            <person name="Ren Y."/>
            <person name="Zhu H."/>
            <person name="Li J."/>
            <person name="Lin K."/>
            <person name="Jin W."/>
            <person name="Fei Z."/>
            <person name="Li G."/>
            <person name="Staub J."/>
            <person name="Kilian A."/>
            <person name="van der Vossen E.A."/>
            <person name="Wu Y."/>
            <person name="Guo J."/>
            <person name="He J."/>
            <person name="Jia Z."/>
            <person name="Ren Y."/>
            <person name="Tian G."/>
            <person name="Lu Y."/>
            <person name="Ruan J."/>
            <person name="Qian W."/>
            <person name="Wang M."/>
            <person name="Huang Q."/>
            <person name="Li B."/>
            <person name="Xuan Z."/>
            <person name="Cao J."/>
            <person name="Asan"/>
            <person name="Wu Z."/>
            <person name="Zhang J."/>
            <person name="Cai Q."/>
            <person name="Bai Y."/>
            <person name="Zhao B."/>
            <person name="Han Y."/>
            <person name="Li Y."/>
            <person name="Li X."/>
            <person name="Wang S."/>
            <person name="Shi Q."/>
            <person name="Liu S."/>
            <person name="Cho W.K."/>
            <person name="Kim J.Y."/>
            <person name="Xu Y."/>
            <person name="Heller-Uszynska K."/>
            <person name="Miao H."/>
            <person name="Cheng Z."/>
            <person name="Zhang S."/>
            <person name="Wu J."/>
            <person name="Yang Y."/>
            <person name="Kang H."/>
            <person name="Li M."/>
            <person name="Liang H."/>
            <person name="Ren X."/>
            <person name="Shi Z."/>
            <person name="Wen M."/>
            <person name="Jian M."/>
            <person name="Yang H."/>
            <person name="Zhang G."/>
            <person name="Yang Z."/>
            <person name="Chen R."/>
            <person name="Liu S."/>
            <person name="Li J."/>
            <person name="Ma L."/>
            <person name="Liu H."/>
            <person name="Zhou Y."/>
            <person name="Zhao J."/>
            <person name="Fang X."/>
            <person name="Li G."/>
            <person name="Fang L."/>
            <person name="Li Y."/>
            <person name="Liu D."/>
            <person name="Zheng H."/>
            <person name="Zhang Y."/>
            <person name="Qin N."/>
            <person name="Li Z."/>
            <person name="Yang G."/>
            <person name="Yang S."/>
            <person name="Bolund L."/>
            <person name="Kristiansen K."/>
            <person name="Zheng H."/>
            <person name="Li S."/>
            <person name="Zhang X."/>
            <person name="Yang H."/>
            <person name="Wang J."/>
            <person name="Sun R."/>
            <person name="Zhang B."/>
            <person name="Jiang S."/>
            <person name="Wang J."/>
            <person name="Du Y."/>
            <person name="Li S."/>
        </authorList>
    </citation>
    <scope>NUCLEOTIDE SEQUENCE [LARGE SCALE GENOMIC DNA]</scope>
    <source>
        <strain evidence="2">cv. 9930</strain>
    </source>
</reference>
<dbReference type="Gramene" id="KGN51781">
    <property type="protein sequence ID" value="KGN51781"/>
    <property type="gene ID" value="Csa_5G599850"/>
</dbReference>
<organism evidence="1 2">
    <name type="scientific">Cucumis sativus</name>
    <name type="common">Cucumber</name>
    <dbReference type="NCBI Taxonomy" id="3659"/>
    <lineage>
        <taxon>Eukaryota</taxon>
        <taxon>Viridiplantae</taxon>
        <taxon>Streptophyta</taxon>
        <taxon>Embryophyta</taxon>
        <taxon>Tracheophyta</taxon>
        <taxon>Spermatophyta</taxon>
        <taxon>Magnoliopsida</taxon>
        <taxon>eudicotyledons</taxon>
        <taxon>Gunneridae</taxon>
        <taxon>Pentapetalae</taxon>
        <taxon>rosids</taxon>
        <taxon>fabids</taxon>
        <taxon>Cucurbitales</taxon>
        <taxon>Cucurbitaceae</taxon>
        <taxon>Benincaseae</taxon>
        <taxon>Cucumis</taxon>
    </lineage>
</organism>
<gene>
    <name evidence="1" type="ORF">Csa_5G599850</name>
</gene>
<sequence length="138" mass="15849">MSFFCIYARLLCRSSTASSKFCLHTPRDFNDPIFKLESFARFVSKMRCSMVIFKADVGSDAPFTVDRQSAGKAASSQRADPWAWLMKTATRRKTIEKETKCFSPIVNLINYLRYELLYLFLGFFLEVAKMRNGQGVVL</sequence>
<proteinExistence type="predicted"/>
<evidence type="ECO:0000313" key="2">
    <source>
        <dbReference type="Proteomes" id="UP000029981"/>
    </source>
</evidence>
<reference evidence="1 2" key="3">
    <citation type="journal article" date="2010" name="BMC Genomics">
        <title>Transcriptome sequencing and comparative analysis of cucumber flowers with different sex types.</title>
        <authorList>
            <person name="Guo S."/>
            <person name="Zheng Y."/>
            <person name="Joung J.G."/>
            <person name="Liu S."/>
            <person name="Zhang Z."/>
            <person name="Crasta O.R."/>
            <person name="Sobral B.W."/>
            <person name="Xu Y."/>
            <person name="Huang S."/>
            <person name="Fei Z."/>
        </authorList>
    </citation>
    <scope>NUCLEOTIDE SEQUENCE [LARGE SCALE GENOMIC DNA]</scope>
    <source>
        <strain evidence="2">cv. 9930</strain>
    </source>
</reference>
<keyword evidence="2" id="KW-1185">Reference proteome</keyword>
<accession>A0A0A0KVK0</accession>
<reference evidence="1 2" key="2">
    <citation type="journal article" date="2009" name="PLoS ONE">
        <title>An integrated genetic and cytogenetic map of the cucumber genome.</title>
        <authorList>
            <person name="Ren Y."/>
            <person name="Zhang Z."/>
            <person name="Liu J."/>
            <person name="Staub J.E."/>
            <person name="Han Y."/>
            <person name="Cheng Z."/>
            <person name="Li X."/>
            <person name="Lu J."/>
            <person name="Miao H."/>
            <person name="Kang H."/>
            <person name="Xie B."/>
            <person name="Gu X."/>
            <person name="Wang X."/>
            <person name="Du Y."/>
            <person name="Jin W."/>
            <person name="Huang S."/>
        </authorList>
    </citation>
    <scope>NUCLEOTIDE SEQUENCE [LARGE SCALE GENOMIC DNA]</scope>
    <source>
        <strain evidence="2">cv. 9930</strain>
    </source>
</reference>
<name>A0A0A0KVK0_CUCSA</name>
<evidence type="ECO:0000313" key="1">
    <source>
        <dbReference type="EMBL" id="KGN51781.1"/>
    </source>
</evidence>
<reference evidence="1 2" key="4">
    <citation type="journal article" date="2011" name="BMC Genomics">
        <title>RNA-Seq improves annotation of protein-coding genes in the cucumber genome.</title>
        <authorList>
            <person name="Li Z."/>
            <person name="Zhang Z."/>
            <person name="Yan P."/>
            <person name="Huang S."/>
            <person name="Fei Z."/>
            <person name="Lin K."/>
        </authorList>
    </citation>
    <scope>NUCLEOTIDE SEQUENCE [LARGE SCALE GENOMIC DNA]</scope>
    <source>
        <strain evidence="2">cv. 9930</strain>
    </source>
</reference>
<protein>
    <submittedName>
        <fullName evidence="1">Uncharacterized protein</fullName>
    </submittedName>
</protein>